<dbReference type="AlphaFoldDB" id="A0A066TU42"/>
<dbReference type="SUPFAM" id="SSF54001">
    <property type="entry name" value="Cysteine proteinases"/>
    <property type="match status" value="1"/>
</dbReference>
<name>A0A066TU42_9PSEU</name>
<sequence>MDDSRVSHGFYAGHSRFSDPGPHAGWLDATPADLAALREAASQLVFHYWGSGAITDHGFPAARNDEITLRYAADMWARLRELDPEPPGRPRPPLHRIVGCCRDFTLLFVSMARHHGVPARARVGFASYLVPGWYLDHVVAEVRTGDGWRLVEPQLSPGFRDPVDDVGFDLLDVPRDRFLTGPAAWTAARAGELDPARLVVSPDLDVPFLRGLPYAWHNLVLDLAALNKHEMLQWDIWGALDDTVTLAPATIARADELAELMTGADVGRLRAAFEAADVRVPPVIRTVTPPGRLPAEVVLR</sequence>
<dbReference type="InterPro" id="IPR038765">
    <property type="entry name" value="Papain-like_cys_pep_sf"/>
</dbReference>
<gene>
    <name evidence="2" type="ORF">DV20_31585</name>
</gene>
<dbReference type="InterPro" id="IPR002931">
    <property type="entry name" value="Transglutaminase-like"/>
</dbReference>
<dbReference type="Pfam" id="PF01841">
    <property type="entry name" value="Transglut_core"/>
    <property type="match status" value="1"/>
</dbReference>
<feature type="domain" description="Transglutaminase-like" evidence="1">
    <location>
        <begin position="93"/>
        <end position="155"/>
    </location>
</feature>
<dbReference type="eggNOG" id="COG1305">
    <property type="taxonomic scope" value="Bacteria"/>
</dbReference>
<reference evidence="2 3" key="1">
    <citation type="submission" date="2014-05" db="EMBL/GenBank/DDBJ databases">
        <title>Draft genome sequence of Amycolatopsis rifamycinica DSM 46095.</title>
        <authorList>
            <person name="Lal R."/>
            <person name="Saxena A."/>
            <person name="Kumari R."/>
            <person name="Mukherjee U."/>
            <person name="Singh P."/>
            <person name="Sangwan N."/>
            <person name="Mahato N.K."/>
        </authorList>
    </citation>
    <scope>NUCLEOTIDE SEQUENCE [LARGE SCALE GENOMIC DNA]</scope>
    <source>
        <strain evidence="2 3">DSM 46095</strain>
    </source>
</reference>
<comment type="caution">
    <text evidence="2">The sequence shown here is derived from an EMBL/GenBank/DDBJ whole genome shotgun (WGS) entry which is preliminary data.</text>
</comment>
<dbReference type="OrthoDB" id="148799at2"/>
<keyword evidence="3" id="KW-1185">Reference proteome</keyword>
<evidence type="ECO:0000313" key="2">
    <source>
        <dbReference type="EMBL" id="KDN18385.1"/>
    </source>
</evidence>
<dbReference type="Gene3D" id="3.10.620.30">
    <property type="match status" value="1"/>
</dbReference>
<dbReference type="SMART" id="SM00460">
    <property type="entry name" value="TGc"/>
    <property type="match status" value="1"/>
</dbReference>
<evidence type="ECO:0000259" key="1">
    <source>
        <dbReference type="SMART" id="SM00460"/>
    </source>
</evidence>
<organism evidence="2 3">
    <name type="scientific">Amycolatopsis rifamycinica</name>
    <dbReference type="NCBI Taxonomy" id="287986"/>
    <lineage>
        <taxon>Bacteria</taxon>
        <taxon>Bacillati</taxon>
        <taxon>Actinomycetota</taxon>
        <taxon>Actinomycetes</taxon>
        <taxon>Pseudonocardiales</taxon>
        <taxon>Pseudonocardiaceae</taxon>
        <taxon>Amycolatopsis</taxon>
    </lineage>
</organism>
<dbReference type="Proteomes" id="UP000027345">
    <property type="component" value="Unassembled WGS sequence"/>
</dbReference>
<dbReference type="RefSeq" id="WP_043786517.1">
    <property type="nucleotide sequence ID" value="NZ_JMQI01000064.1"/>
</dbReference>
<evidence type="ECO:0000313" key="3">
    <source>
        <dbReference type="Proteomes" id="UP000027345"/>
    </source>
</evidence>
<proteinExistence type="predicted"/>
<dbReference type="EMBL" id="JMQI01000064">
    <property type="protein sequence ID" value="KDN18385.1"/>
    <property type="molecule type" value="Genomic_DNA"/>
</dbReference>
<accession>A0A066TU42</accession>
<dbReference type="STRING" id="287986.DV20_31585"/>
<protein>
    <recommendedName>
        <fullName evidence="1">Transglutaminase-like domain-containing protein</fullName>
    </recommendedName>
</protein>